<dbReference type="Proteomes" id="UP001140094">
    <property type="component" value="Unassembled WGS sequence"/>
</dbReference>
<evidence type="ECO:0000313" key="1">
    <source>
        <dbReference type="EMBL" id="KAJ2807515.1"/>
    </source>
</evidence>
<protein>
    <recommendedName>
        <fullName evidence="3">HAD-like protein</fullName>
    </recommendedName>
</protein>
<dbReference type="PANTHER" id="PTHR43885:SF1">
    <property type="entry name" value="SUPERFAMILY HYDROLASE, PUTATIVE (AFU_ORTHOLOGUE AFUA_4G13290)-RELATED"/>
    <property type="match status" value="1"/>
</dbReference>
<name>A0A9W8LVU0_9FUNG</name>
<dbReference type="Pfam" id="PF00702">
    <property type="entry name" value="Hydrolase"/>
    <property type="match status" value="1"/>
</dbReference>
<organism evidence="1 2">
    <name type="scientific">Coemansia guatemalensis</name>
    <dbReference type="NCBI Taxonomy" id="2761395"/>
    <lineage>
        <taxon>Eukaryota</taxon>
        <taxon>Fungi</taxon>
        <taxon>Fungi incertae sedis</taxon>
        <taxon>Zoopagomycota</taxon>
        <taxon>Kickxellomycotina</taxon>
        <taxon>Kickxellomycetes</taxon>
        <taxon>Kickxellales</taxon>
        <taxon>Kickxellaceae</taxon>
        <taxon>Coemansia</taxon>
    </lineage>
</organism>
<reference evidence="1" key="1">
    <citation type="submission" date="2022-07" db="EMBL/GenBank/DDBJ databases">
        <title>Phylogenomic reconstructions and comparative analyses of Kickxellomycotina fungi.</title>
        <authorList>
            <person name="Reynolds N.K."/>
            <person name="Stajich J.E."/>
            <person name="Barry K."/>
            <person name="Grigoriev I.V."/>
            <person name="Crous P."/>
            <person name="Smith M.E."/>
        </authorList>
    </citation>
    <scope>NUCLEOTIDE SEQUENCE</scope>
    <source>
        <strain evidence="1">NRRL 1565</strain>
    </source>
</reference>
<dbReference type="Gene3D" id="3.40.50.1000">
    <property type="entry name" value="HAD superfamily/HAD-like"/>
    <property type="match status" value="1"/>
</dbReference>
<dbReference type="InterPro" id="IPR023214">
    <property type="entry name" value="HAD_sf"/>
</dbReference>
<accession>A0A9W8LVU0</accession>
<proteinExistence type="predicted"/>
<dbReference type="Gene3D" id="1.10.260.80">
    <property type="match status" value="1"/>
</dbReference>
<sequence>MIRYLPSTKKDVAANPKARCIRGVVFDMDGTLTTSMTEHLVMMRRVINVPDGMRTLEYVDTCLEGEEREEAHRRIIEIETDAMAHMELSPGLVELMEFLYDNDIRTAVITRNSRLAVDHLLNNVISKQPHKHKGLFKFDPILDRSFKPTKPSPDSLLHVSRVWGIPPEQLMMVGDHGDDLLCGVRAGSISALLRYPDNRVFESKAHVVVDRISELVEHLSNGFDVDMSITGDDDVGV</sequence>
<comment type="caution">
    <text evidence="1">The sequence shown here is derived from an EMBL/GenBank/DDBJ whole genome shotgun (WGS) entry which is preliminary data.</text>
</comment>
<dbReference type="SFLD" id="SFLDS00003">
    <property type="entry name" value="Haloacid_Dehalogenase"/>
    <property type="match status" value="1"/>
</dbReference>
<gene>
    <name evidence="1" type="ORF">H4R20_001257</name>
</gene>
<dbReference type="SFLD" id="SFLDG01129">
    <property type="entry name" value="C1.5:_HAD__Beta-PGM__Phosphata"/>
    <property type="match status" value="1"/>
</dbReference>
<keyword evidence="2" id="KW-1185">Reference proteome</keyword>
<evidence type="ECO:0008006" key="3">
    <source>
        <dbReference type="Google" id="ProtNLM"/>
    </source>
</evidence>
<dbReference type="SUPFAM" id="SSF56784">
    <property type="entry name" value="HAD-like"/>
    <property type="match status" value="1"/>
</dbReference>
<dbReference type="AlphaFoldDB" id="A0A9W8LVU0"/>
<dbReference type="PANTHER" id="PTHR43885">
    <property type="entry name" value="HALOACID DEHALOGENASE-LIKE HYDROLASE"/>
    <property type="match status" value="1"/>
</dbReference>
<dbReference type="OrthoDB" id="426235at2759"/>
<dbReference type="EMBL" id="JANBUO010000103">
    <property type="protein sequence ID" value="KAJ2807515.1"/>
    <property type="molecule type" value="Genomic_DNA"/>
</dbReference>
<evidence type="ECO:0000313" key="2">
    <source>
        <dbReference type="Proteomes" id="UP001140094"/>
    </source>
</evidence>
<dbReference type="InterPro" id="IPR036412">
    <property type="entry name" value="HAD-like_sf"/>
</dbReference>